<dbReference type="PANTHER" id="PTHR13082:SF0">
    <property type="entry name" value="HISTONE DEACETYLASE COMPLEX SUBUNIT SAP18"/>
    <property type="match status" value="1"/>
</dbReference>
<dbReference type="RefSeq" id="XP_070856779.1">
    <property type="nucleotide sequence ID" value="XM_071001238.1"/>
</dbReference>
<dbReference type="InterPro" id="IPR042534">
    <property type="entry name" value="SAP18_sf"/>
</dbReference>
<reference evidence="3 4" key="1">
    <citation type="submission" date="2020-05" db="EMBL/GenBank/DDBJ databases">
        <title>Ceratocystis lukuohia genome.</title>
        <authorList>
            <person name="Harrington T.C."/>
            <person name="Kim K."/>
            <person name="Mayers C.G."/>
        </authorList>
    </citation>
    <scope>NUCLEOTIDE SEQUENCE [LARGE SCALE GENOMIC DNA]</scope>
    <source>
        <strain evidence="3 4">C4212</strain>
    </source>
</reference>
<feature type="compositionally biased region" description="Basic and acidic residues" evidence="2">
    <location>
        <begin position="204"/>
        <end position="223"/>
    </location>
</feature>
<protein>
    <submittedName>
        <fullName evidence="3">Sin3 associated polypeptide p18 (SAP18)</fullName>
    </submittedName>
</protein>
<name>A0ABR4MBF4_9PEZI</name>
<dbReference type="PANTHER" id="PTHR13082">
    <property type="entry name" value="SAP18"/>
    <property type="match status" value="1"/>
</dbReference>
<keyword evidence="4" id="KW-1185">Reference proteome</keyword>
<dbReference type="Proteomes" id="UP001610728">
    <property type="component" value="Unassembled WGS sequence"/>
</dbReference>
<evidence type="ECO:0000313" key="3">
    <source>
        <dbReference type="EMBL" id="KAL2885599.1"/>
    </source>
</evidence>
<organism evidence="3 4">
    <name type="scientific">Ceratocystis lukuohia</name>
    <dbReference type="NCBI Taxonomy" id="2019550"/>
    <lineage>
        <taxon>Eukaryota</taxon>
        <taxon>Fungi</taxon>
        <taxon>Dikarya</taxon>
        <taxon>Ascomycota</taxon>
        <taxon>Pezizomycotina</taxon>
        <taxon>Sordariomycetes</taxon>
        <taxon>Hypocreomycetidae</taxon>
        <taxon>Microascales</taxon>
        <taxon>Ceratocystidaceae</taxon>
        <taxon>Ceratocystis</taxon>
    </lineage>
</organism>
<dbReference type="Gene3D" id="3.10.20.550">
    <property type="entry name" value="ASAP complex, SAP18 subunit"/>
    <property type="match status" value="1"/>
</dbReference>
<sequence>MTIQRPSISAFTPETTPSSSKPAAIHPSTIHPALTNESLQLRSPDDLASHRPPRHLDIYTLPSCTLGNLALLIAAERPETFPVPALGTRVAFQHIYPDPSPHDSSSSASLRPRYIARDLGNVVLGGSGIGALAAPKDTDDDGDSSMAGLDSHGRKLPPLPVDEALKFETRTLKSLRFVPGDAIAVAVLPPMDDGHVAPMTTLRRDKGAADRDRSGWGMGRERGGGSGVGREGRRSGGGGFDIPRGDWRRGDRLPEEPFTRAQRGRRRW</sequence>
<accession>A0ABR4MBF4</accession>
<comment type="similarity">
    <text evidence="1">Belongs to the SAP18 family.</text>
</comment>
<evidence type="ECO:0000313" key="4">
    <source>
        <dbReference type="Proteomes" id="UP001610728"/>
    </source>
</evidence>
<feature type="compositionally biased region" description="Basic and acidic residues" evidence="2">
    <location>
        <begin position="243"/>
        <end position="258"/>
    </location>
</feature>
<gene>
    <name evidence="3" type="ORF">HOO65_070061</name>
</gene>
<dbReference type="InterPro" id="IPR010516">
    <property type="entry name" value="SAP18"/>
</dbReference>
<feature type="region of interest" description="Disordered" evidence="2">
    <location>
        <begin position="1"/>
        <end position="30"/>
    </location>
</feature>
<proteinExistence type="inferred from homology"/>
<dbReference type="Pfam" id="PF06487">
    <property type="entry name" value="SAP18"/>
    <property type="match status" value="1"/>
</dbReference>
<feature type="compositionally biased region" description="Gly residues" evidence="2">
    <location>
        <begin position="224"/>
        <end position="240"/>
    </location>
</feature>
<comment type="caution">
    <text evidence="3">The sequence shown here is derived from an EMBL/GenBank/DDBJ whole genome shotgun (WGS) entry which is preliminary data.</text>
</comment>
<feature type="compositionally biased region" description="Polar residues" evidence="2">
    <location>
        <begin position="1"/>
        <end position="21"/>
    </location>
</feature>
<feature type="region of interest" description="Disordered" evidence="2">
    <location>
        <begin position="204"/>
        <end position="268"/>
    </location>
</feature>
<dbReference type="EMBL" id="JABSNW010000007">
    <property type="protein sequence ID" value="KAL2885599.1"/>
    <property type="molecule type" value="Genomic_DNA"/>
</dbReference>
<evidence type="ECO:0000256" key="2">
    <source>
        <dbReference type="SAM" id="MobiDB-lite"/>
    </source>
</evidence>
<evidence type="ECO:0000256" key="1">
    <source>
        <dbReference type="ARBA" id="ARBA00009143"/>
    </source>
</evidence>
<feature type="region of interest" description="Disordered" evidence="2">
    <location>
        <begin position="134"/>
        <end position="155"/>
    </location>
</feature>
<dbReference type="GeneID" id="98120166"/>